<dbReference type="SUPFAM" id="SSF50475">
    <property type="entry name" value="FMN-binding split barrel"/>
    <property type="match status" value="1"/>
</dbReference>
<dbReference type="STRING" id="322095.HMPREF3185_01721"/>
<dbReference type="PATRIC" id="fig|322095.3.peg.1698"/>
<keyword evidence="2" id="KW-1185">Reference proteome</keyword>
<gene>
    <name evidence="1" type="ORF">HMPREF3185_01721</name>
</gene>
<dbReference type="Gene3D" id="2.30.110.10">
    <property type="entry name" value="Electron Transport, Fmn-binding Protein, Chain A"/>
    <property type="match status" value="1"/>
</dbReference>
<proteinExistence type="predicted"/>
<protein>
    <submittedName>
        <fullName evidence="1">Putative 5-nitroimidazole antibiotic resistance protein NimB</fullName>
    </submittedName>
</protein>
<sequence length="172" mass="19765">MMKYNNADVRRRDRLLNEERALELLRESEYCVLSMIDEEGKPYGFPINHIWDGGDCIYVHCAPEGKKLRAIRAGHAEVSLCIVGRVNLLPSKFTTEYESVILRGTAHIGLSEEERRHALHLLLEKLSPNDMELGKVYVEKSFHRTEIIRIDITEYSGKRKYVPQNGTLHAGD</sequence>
<organism evidence="1 2">
    <name type="scientific">Porphyromonas somerae</name>
    <dbReference type="NCBI Taxonomy" id="322095"/>
    <lineage>
        <taxon>Bacteria</taxon>
        <taxon>Pseudomonadati</taxon>
        <taxon>Bacteroidota</taxon>
        <taxon>Bacteroidia</taxon>
        <taxon>Bacteroidales</taxon>
        <taxon>Porphyromonadaceae</taxon>
        <taxon>Porphyromonas</taxon>
    </lineage>
</organism>
<dbReference type="PANTHER" id="PTHR34071:SF2">
    <property type="entry name" value="FLAVIN-NUCLEOTIDE-BINDING PROTEIN"/>
    <property type="match status" value="1"/>
</dbReference>
<dbReference type="InterPro" id="IPR012349">
    <property type="entry name" value="Split_barrel_FMN-bd"/>
</dbReference>
<reference evidence="2" key="1">
    <citation type="submission" date="2016-01" db="EMBL/GenBank/DDBJ databases">
        <authorList>
            <person name="Mitreva M."/>
            <person name="Pepin K.H."/>
            <person name="Mihindukulasuriya K.A."/>
            <person name="Fulton R."/>
            <person name="Fronick C."/>
            <person name="O'Laughlin M."/>
            <person name="Miner T."/>
            <person name="Herter B."/>
            <person name="Rosa B.A."/>
            <person name="Cordes M."/>
            <person name="Tomlinson C."/>
            <person name="Wollam A."/>
            <person name="Palsikar V.B."/>
            <person name="Mardis E.R."/>
            <person name="Wilson R.K."/>
        </authorList>
    </citation>
    <scope>NUCLEOTIDE SEQUENCE [LARGE SCALE GENOMIC DNA]</scope>
    <source>
        <strain evidence="2">KA00683</strain>
    </source>
</reference>
<dbReference type="Proteomes" id="UP000070224">
    <property type="component" value="Unassembled WGS sequence"/>
</dbReference>
<accession>A0A134B396</accession>
<comment type="caution">
    <text evidence="1">The sequence shown here is derived from an EMBL/GenBank/DDBJ whole genome shotgun (WGS) entry which is preliminary data.</text>
</comment>
<evidence type="ECO:0000313" key="1">
    <source>
        <dbReference type="EMBL" id="KXB74413.1"/>
    </source>
</evidence>
<dbReference type="InterPro" id="IPR024747">
    <property type="entry name" value="Pyridox_Oxase-rel"/>
</dbReference>
<dbReference type="AlphaFoldDB" id="A0A134B396"/>
<dbReference type="PANTHER" id="PTHR34071">
    <property type="entry name" value="5-NITROIMIDAZOLE ANTIBIOTICS RESISTANCE PROTEIN, NIMA-FAMILY-RELATED PROTEIN-RELATED"/>
    <property type="match status" value="1"/>
</dbReference>
<dbReference type="Pfam" id="PF12900">
    <property type="entry name" value="Pyridox_ox_2"/>
    <property type="match status" value="1"/>
</dbReference>
<name>A0A134B396_9PORP</name>
<evidence type="ECO:0000313" key="2">
    <source>
        <dbReference type="Proteomes" id="UP000070224"/>
    </source>
</evidence>
<dbReference type="EMBL" id="LSDK01000123">
    <property type="protein sequence ID" value="KXB74413.1"/>
    <property type="molecule type" value="Genomic_DNA"/>
</dbReference>